<accession>A0A1Z1SVE4</accession>
<dbReference type="InterPro" id="IPR000259">
    <property type="entry name" value="Adhesion_dom_fimbrial"/>
</dbReference>
<dbReference type="PANTHER" id="PTHR33420:SF10">
    <property type="entry name" value="FIMBRIAE MAJOR SUBUNIT"/>
    <property type="match status" value="1"/>
</dbReference>
<dbReference type="GO" id="GO:0043709">
    <property type="term" value="P:cell adhesion involved in single-species biofilm formation"/>
    <property type="evidence" value="ECO:0007669"/>
    <property type="project" value="TreeGrafter"/>
</dbReference>
<protein>
    <submittedName>
        <fullName evidence="3">Fimbrial protein</fullName>
    </submittedName>
    <submittedName>
        <fullName evidence="4">Fimbrial subunit</fullName>
    </submittedName>
</protein>
<dbReference type="RefSeq" id="WP_004242805.1">
    <property type="nucleotide sequence ID" value="NZ_ABFCQN020000023.1"/>
</dbReference>
<dbReference type="AlphaFoldDB" id="A0A1Z1SVE4"/>
<dbReference type="EMBL" id="CP021694">
    <property type="protein sequence ID" value="ARX34997.1"/>
    <property type="molecule type" value="Genomic_DNA"/>
</dbReference>
<evidence type="ECO:0000313" key="3">
    <source>
        <dbReference type="EMBL" id="EKW9775719.1"/>
    </source>
</evidence>
<dbReference type="EMBL" id="ABKSPD020000004">
    <property type="protein sequence ID" value="EKW9775719.1"/>
    <property type="molecule type" value="Genomic_DNA"/>
</dbReference>
<dbReference type="InterPro" id="IPR008966">
    <property type="entry name" value="Adhesion_dom_sf"/>
</dbReference>
<dbReference type="EMBL" id="UAUE01000013">
    <property type="protein sequence ID" value="SPY96299.1"/>
    <property type="molecule type" value="Genomic_DNA"/>
</dbReference>
<dbReference type="OrthoDB" id="6466228at2"/>
<sequence length="194" mass="21929">MKSINITFLIPLLLLYFPFIALSDNRRGSLPAPISCSFDIPNSTKVRSIRPDSFPSNYAGTLANDRYSKRIAIVFSLCSEKNTKITLRIDNTNIDFNNGYLINDVTGSEASDNVTFQLIDDENNPIDLNQKNTFTKTIDESGTAYFNFFINYVKKDNLRAKPGYISSRITFIVEAKDQIVENDNEFAGVENRVL</sequence>
<gene>
    <name evidence="2" type="ORF">AM402_12845</name>
    <name evidence="4" type="ORF">NCTC10975_02010</name>
    <name evidence="3" type="ORF">PW210_001526</name>
</gene>
<dbReference type="Pfam" id="PF00419">
    <property type="entry name" value="Fimbrial"/>
    <property type="match status" value="1"/>
</dbReference>
<dbReference type="GO" id="GO:0009289">
    <property type="term" value="C:pilus"/>
    <property type="evidence" value="ECO:0007669"/>
    <property type="project" value="InterPro"/>
</dbReference>
<evidence type="ECO:0000313" key="2">
    <source>
        <dbReference type="EMBL" id="ARX34997.1"/>
    </source>
</evidence>
<dbReference type="STRING" id="584.AOUC001_09735"/>
<feature type="domain" description="Fimbrial-type adhesion" evidence="1">
    <location>
        <begin position="60"/>
        <end position="174"/>
    </location>
</feature>
<dbReference type="Proteomes" id="UP000251485">
    <property type="component" value="Unassembled WGS sequence"/>
</dbReference>
<dbReference type="SUPFAM" id="SSF49401">
    <property type="entry name" value="Bacterial adhesins"/>
    <property type="match status" value="1"/>
</dbReference>
<dbReference type="InterPro" id="IPR050263">
    <property type="entry name" value="Bact_Fimbrial_Adh_Pro"/>
</dbReference>
<name>A0A1Z1SVE4_PROMI</name>
<dbReference type="Proteomes" id="UP000195540">
    <property type="component" value="Chromosome"/>
</dbReference>
<proteinExistence type="predicted"/>
<dbReference type="Gene3D" id="2.60.40.1090">
    <property type="entry name" value="Fimbrial-type adhesion domain"/>
    <property type="match status" value="1"/>
</dbReference>
<reference evidence="2 5" key="1">
    <citation type="submission" date="2017-05" db="EMBL/GenBank/DDBJ databases">
        <title>Whole genome sequencing of Proteus mirabilis AR_0155.</title>
        <authorList>
            <person name="Conlan S."/>
            <person name="Thomas P.J."/>
            <person name="Mullikin J."/>
            <person name="Frank K.M."/>
            <person name="Segre J.A."/>
        </authorList>
    </citation>
    <scope>NUCLEOTIDE SEQUENCE [LARGE SCALE GENOMIC DNA]</scope>
    <source>
        <strain evidence="2 5">AR_0155</strain>
    </source>
</reference>
<dbReference type="InterPro" id="IPR036937">
    <property type="entry name" value="Adhesion_dom_fimbrial_sf"/>
</dbReference>
<dbReference type="PANTHER" id="PTHR33420">
    <property type="entry name" value="FIMBRIAL SUBUNIT ELFA-RELATED"/>
    <property type="match status" value="1"/>
</dbReference>
<organism evidence="3 7">
    <name type="scientific">Proteus mirabilis</name>
    <dbReference type="NCBI Taxonomy" id="584"/>
    <lineage>
        <taxon>Bacteria</taxon>
        <taxon>Pseudomonadati</taxon>
        <taxon>Pseudomonadota</taxon>
        <taxon>Gammaproteobacteria</taxon>
        <taxon>Enterobacterales</taxon>
        <taxon>Morganellaceae</taxon>
        <taxon>Proteus</taxon>
    </lineage>
</organism>
<evidence type="ECO:0000313" key="5">
    <source>
        <dbReference type="Proteomes" id="UP000195540"/>
    </source>
</evidence>
<reference evidence="3" key="3">
    <citation type="submission" date="2023-06" db="EMBL/GenBank/DDBJ databases">
        <authorList>
            <consortium name="Clinical and Environmental Microbiology Branch: Whole genome sequencing antimicrobial resistance pathogens in the healthcare setting"/>
        </authorList>
    </citation>
    <scope>NUCLEOTIDE SEQUENCE</scope>
    <source>
        <strain evidence="3">Microbial</strain>
    </source>
</reference>
<evidence type="ECO:0000313" key="6">
    <source>
        <dbReference type="Proteomes" id="UP000251485"/>
    </source>
</evidence>
<dbReference type="KEGG" id="pvl:AOB99_07840"/>
<evidence type="ECO:0000313" key="7">
    <source>
        <dbReference type="Proteomes" id="UP001171165"/>
    </source>
</evidence>
<evidence type="ECO:0000259" key="1">
    <source>
        <dbReference type="Pfam" id="PF00419"/>
    </source>
</evidence>
<dbReference type="Proteomes" id="UP001171165">
    <property type="component" value="Unassembled WGS sequence"/>
</dbReference>
<evidence type="ECO:0000313" key="4">
    <source>
        <dbReference type="EMBL" id="SPY96299.1"/>
    </source>
</evidence>
<reference evidence="4 6" key="2">
    <citation type="submission" date="2018-06" db="EMBL/GenBank/DDBJ databases">
        <authorList>
            <consortium name="Pathogen Informatics"/>
            <person name="Doyle S."/>
        </authorList>
    </citation>
    <scope>NUCLEOTIDE SEQUENCE [LARGE SCALE GENOMIC DNA]</scope>
    <source>
        <strain evidence="4 6">NCTC10975</strain>
    </source>
</reference>
<dbReference type="GeneID" id="6801220"/>